<accession>A0ABT6HWC5</accession>
<dbReference type="PROSITE" id="PS51737">
    <property type="entry name" value="RECOMBINASE_DNA_BIND"/>
    <property type="match status" value="1"/>
</dbReference>
<feature type="compositionally biased region" description="Basic and acidic residues" evidence="4">
    <location>
        <begin position="1"/>
        <end position="10"/>
    </location>
</feature>
<name>A0ABT6HWC5_9ACTN</name>
<dbReference type="EMBL" id="JARWBG010000037">
    <property type="protein sequence ID" value="MDH2392149.1"/>
    <property type="molecule type" value="Genomic_DNA"/>
</dbReference>
<comment type="caution">
    <text evidence="6">The sequence shown here is derived from an EMBL/GenBank/DDBJ whole genome shotgun (WGS) entry which is preliminary data.</text>
</comment>
<dbReference type="InterPro" id="IPR038109">
    <property type="entry name" value="DNA_bind_recomb_sf"/>
</dbReference>
<keyword evidence="1" id="KW-0238">DNA-binding</keyword>
<keyword evidence="2" id="KW-0233">DNA recombination</keyword>
<dbReference type="RefSeq" id="WP_279931158.1">
    <property type="nucleotide sequence ID" value="NZ_JARWBG010000037.1"/>
</dbReference>
<evidence type="ECO:0000256" key="3">
    <source>
        <dbReference type="SAM" id="Coils"/>
    </source>
</evidence>
<evidence type="ECO:0000256" key="1">
    <source>
        <dbReference type="ARBA" id="ARBA00023125"/>
    </source>
</evidence>
<proteinExistence type="predicted"/>
<sequence>MDGAPLRESDSAPGSGKVEPHPYEYGTARRLADLLLDKKTTKDTAHQLNEEGYRTRSGATWSPTAVSKLAQSPLFAGMVPVRRRKTDEHGNPLDSWEGYGEPLRNEKGEVTMCGKGVVTPGEWFKIKALIAERTDERWAKGKPEAKYLGTGSYRCGRMRDKKGTGELEPCGGSMSHRGGRYRCEVRQTRGKSTCEGVVTLADRIDHAVGQAWIHHITALEPGDPVVIEIARRWLAFADPEAQAKKEEAQKALEAAQRRVKKLEDDFYVYGKMDEERFEELSEGQRAVIESTAATLEALDAEADLSPLTQVNTLREAWEAADMADKRMLLKCALGKKGITVKPAARQGDHTPILERLEFDWLSKKDTTTEK</sequence>
<evidence type="ECO:0000256" key="4">
    <source>
        <dbReference type="SAM" id="MobiDB-lite"/>
    </source>
</evidence>
<dbReference type="InterPro" id="IPR011109">
    <property type="entry name" value="DNA_bind_recombinase_dom"/>
</dbReference>
<reference evidence="6 7" key="1">
    <citation type="submission" date="2023-04" db="EMBL/GenBank/DDBJ databases">
        <title>Streptomyces chengmaiensis sp. nov. isolated from the stem of mangrove plant in Hainan.</title>
        <authorList>
            <person name="Huang X."/>
            <person name="Zhou S."/>
            <person name="Chu X."/>
            <person name="Xie Y."/>
            <person name="Lin Y."/>
        </authorList>
    </citation>
    <scope>NUCLEOTIDE SEQUENCE [LARGE SCALE GENOMIC DNA]</scope>
    <source>
        <strain evidence="6 7">HNM0663</strain>
    </source>
</reference>
<dbReference type="PANTHER" id="PTHR30461:SF2">
    <property type="entry name" value="SERINE RECOMBINASE PINE-RELATED"/>
    <property type="match status" value="1"/>
</dbReference>
<evidence type="ECO:0000313" key="6">
    <source>
        <dbReference type="EMBL" id="MDH2392149.1"/>
    </source>
</evidence>
<dbReference type="Gene3D" id="3.90.1750.20">
    <property type="entry name" value="Putative Large Serine Recombinase, Chain B, Domain 2"/>
    <property type="match status" value="1"/>
</dbReference>
<keyword evidence="3" id="KW-0175">Coiled coil</keyword>
<organism evidence="6 7">
    <name type="scientific">Streptomyces chengmaiensis</name>
    <dbReference type="NCBI Taxonomy" id="3040919"/>
    <lineage>
        <taxon>Bacteria</taxon>
        <taxon>Bacillati</taxon>
        <taxon>Actinomycetota</taxon>
        <taxon>Actinomycetes</taxon>
        <taxon>Kitasatosporales</taxon>
        <taxon>Streptomycetaceae</taxon>
        <taxon>Streptomyces</taxon>
    </lineage>
</organism>
<dbReference type="Proteomes" id="UP001223144">
    <property type="component" value="Unassembled WGS sequence"/>
</dbReference>
<evidence type="ECO:0000256" key="2">
    <source>
        <dbReference type="ARBA" id="ARBA00023172"/>
    </source>
</evidence>
<evidence type="ECO:0000259" key="5">
    <source>
        <dbReference type="PROSITE" id="PS51737"/>
    </source>
</evidence>
<gene>
    <name evidence="6" type="ORF">QCN29_25865</name>
</gene>
<keyword evidence="7" id="KW-1185">Reference proteome</keyword>
<dbReference type="InterPro" id="IPR050639">
    <property type="entry name" value="SSR_resolvase"/>
</dbReference>
<dbReference type="PANTHER" id="PTHR30461">
    <property type="entry name" value="DNA-INVERTASE FROM LAMBDOID PROPHAGE"/>
    <property type="match status" value="1"/>
</dbReference>
<feature type="coiled-coil region" evidence="3">
    <location>
        <begin position="238"/>
        <end position="265"/>
    </location>
</feature>
<feature type="domain" description="Recombinase" evidence="5">
    <location>
        <begin position="8"/>
        <end position="136"/>
    </location>
</feature>
<protein>
    <submittedName>
        <fullName evidence="6">Recombinase family protein</fullName>
    </submittedName>
</protein>
<feature type="region of interest" description="Disordered" evidence="4">
    <location>
        <begin position="1"/>
        <end position="24"/>
    </location>
</feature>
<dbReference type="Pfam" id="PF07508">
    <property type="entry name" value="Recombinase"/>
    <property type="match status" value="1"/>
</dbReference>
<evidence type="ECO:0000313" key="7">
    <source>
        <dbReference type="Proteomes" id="UP001223144"/>
    </source>
</evidence>